<dbReference type="Gene3D" id="1.10.490.10">
    <property type="entry name" value="Globins"/>
    <property type="match status" value="1"/>
</dbReference>
<dbReference type="Pfam" id="PF01152">
    <property type="entry name" value="Bac_globin"/>
    <property type="match status" value="1"/>
</dbReference>
<dbReference type="RefSeq" id="WP_055456331.1">
    <property type="nucleotide sequence ID" value="NZ_CYHE01000009.1"/>
</dbReference>
<dbReference type="SUPFAM" id="SSF46458">
    <property type="entry name" value="Globin-like"/>
    <property type="match status" value="1"/>
</dbReference>
<dbReference type="InterPro" id="IPR009050">
    <property type="entry name" value="Globin-like_sf"/>
</dbReference>
<feature type="region of interest" description="Disordered" evidence="5">
    <location>
        <begin position="115"/>
        <end position="135"/>
    </location>
</feature>
<evidence type="ECO:0000256" key="2">
    <source>
        <dbReference type="ARBA" id="ARBA00022617"/>
    </source>
</evidence>
<keyword evidence="2" id="KW-0349">Heme</keyword>
<dbReference type="GO" id="GO:0019825">
    <property type="term" value="F:oxygen binding"/>
    <property type="evidence" value="ECO:0007669"/>
    <property type="project" value="InterPro"/>
</dbReference>
<keyword evidence="7" id="KW-1185">Reference proteome</keyword>
<protein>
    <submittedName>
        <fullName evidence="6">Bacterial-like globin</fullName>
    </submittedName>
</protein>
<organism evidence="6 7">
    <name type="scientific">Pannonibacter indicus</name>
    <dbReference type="NCBI Taxonomy" id="466044"/>
    <lineage>
        <taxon>Bacteria</taxon>
        <taxon>Pseudomonadati</taxon>
        <taxon>Pseudomonadota</taxon>
        <taxon>Alphaproteobacteria</taxon>
        <taxon>Hyphomicrobiales</taxon>
        <taxon>Stappiaceae</taxon>
        <taxon>Pannonibacter</taxon>
    </lineage>
</organism>
<keyword evidence="3" id="KW-0479">Metal-binding</keyword>
<evidence type="ECO:0000256" key="4">
    <source>
        <dbReference type="ARBA" id="ARBA00023004"/>
    </source>
</evidence>
<gene>
    <name evidence="6" type="ORF">Ga0061067_109115</name>
</gene>
<dbReference type="InterPro" id="IPR001486">
    <property type="entry name" value="Hemoglobin_trunc"/>
</dbReference>
<dbReference type="InterPro" id="IPR012292">
    <property type="entry name" value="Globin/Proto"/>
</dbReference>
<dbReference type="AlphaFoldDB" id="A0A0K6I5J6"/>
<dbReference type="GO" id="GO:0020037">
    <property type="term" value="F:heme binding"/>
    <property type="evidence" value="ECO:0007669"/>
    <property type="project" value="InterPro"/>
</dbReference>
<accession>A0A0K6I5J6</accession>
<reference evidence="7" key="1">
    <citation type="submission" date="2015-08" db="EMBL/GenBank/DDBJ databases">
        <authorList>
            <person name="Varghese N."/>
        </authorList>
    </citation>
    <scope>NUCLEOTIDE SEQUENCE [LARGE SCALE GENOMIC DNA]</scope>
    <source>
        <strain evidence="7">DSM 23407</strain>
    </source>
</reference>
<name>A0A0K6I5J6_9HYPH</name>
<dbReference type="GO" id="GO:0046872">
    <property type="term" value="F:metal ion binding"/>
    <property type="evidence" value="ECO:0007669"/>
    <property type="project" value="UniProtKB-KW"/>
</dbReference>
<dbReference type="Proteomes" id="UP000183900">
    <property type="component" value="Unassembled WGS sequence"/>
</dbReference>
<evidence type="ECO:0000313" key="6">
    <source>
        <dbReference type="EMBL" id="CUA98361.1"/>
    </source>
</evidence>
<proteinExistence type="predicted"/>
<sequence>MTLYIELGGRSVIKRAVRQVVNARSGSQSGISGMFTPQQTAQASEDLTEFLTFLFGGSPIYEGPAIHLFFSCLCTSHAAFDEVRDLFTRELTLRPQTAGLRPQVHAALEQIRHHAVRQPHPARAQERPQFQARSF</sequence>
<keyword evidence="1" id="KW-0813">Transport</keyword>
<evidence type="ECO:0000313" key="7">
    <source>
        <dbReference type="Proteomes" id="UP000183900"/>
    </source>
</evidence>
<keyword evidence="4" id="KW-0408">Iron</keyword>
<dbReference type="EMBL" id="CYHE01000009">
    <property type="protein sequence ID" value="CUA98361.1"/>
    <property type="molecule type" value="Genomic_DNA"/>
</dbReference>
<evidence type="ECO:0000256" key="3">
    <source>
        <dbReference type="ARBA" id="ARBA00022723"/>
    </source>
</evidence>
<dbReference type="OrthoDB" id="7678071at2"/>
<evidence type="ECO:0000256" key="1">
    <source>
        <dbReference type="ARBA" id="ARBA00022448"/>
    </source>
</evidence>
<evidence type="ECO:0000256" key="5">
    <source>
        <dbReference type="SAM" id="MobiDB-lite"/>
    </source>
</evidence>